<dbReference type="InterPro" id="IPR023198">
    <property type="entry name" value="PGP-like_dom2"/>
</dbReference>
<dbReference type="NCBIfam" id="TIGR02254">
    <property type="entry name" value="YjjG_YfnB"/>
    <property type="match status" value="1"/>
</dbReference>
<gene>
    <name evidence="1" type="ORF">SAMN04487907_105191</name>
</gene>
<proteinExistence type="predicted"/>
<dbReference type="InterPro" id="IPR023214">
    <property type="entry name" value="HAD_sf"/>
</dbReference>
<dbReference type="Gene3D" id="1.10.150.240">
    <property type="entry name" value="Putative phosphatase, domain 2"/>
    <property type="match status" value="1"/>
</dbReference>
<dbReference type="AlphaFoldDB" id="A0A1I1K264"/>
<dbReference type="GO" id="GO:0008253">
    <property type="term" value="F:5'-nucleotidase activity"/>
    <property type="evidence" value="ECO:0007669"/>
    <property type="project" value="InterPro"/>
</dbReference>
<dbReference type="SUPFAM" id="SSF56784">
    <property type="entry name" value="HAD-like"/>
    <property type="match status" value="1"/>
</dbReference>
<sequence length="229" mass="26886">MKLNNIEHVFFDLDHTLWDFDKNSALTFEYIFKLNKIDLELSRFLEVYIPINFDYWENYRKNLVSKEKLRYGRLKDSFTALSYRVDDTIIDKLSNDYILYLSEYNHLLDGGVEALDYLSDKYTLHIITNGFEEVQHKKLKNSNILNYFNTITTSEEAGVKKPHPTIFEMSLKKANALPEKSVMIGDNYEADIIGAADFGLQTIYFDYYNKSAYNNVIGIKNLKNLNLYL</sequence>
<keyword evidence="2" id="KW-1185">Reference proteome</keyword>
<dbReference type="STRING" id="1334022.SAMN04487907_105191"/>
<dbReference type="InterPro" id="IPR052550">
    <property type="entry name" value="Pyrimidine_5'-ntase_YjjG"/>
</dbReference>
<dbReference type="SFLD" id="SFLDG01129">
    <property type="entry name" value="C1.5:_HAD__Beta-PGM__Phosphata"/>
    <property type="match status" value="1"/>
</dbReference>
<dbReference type="InterPro" id="IPR036412">
    <property type="entry name" value="HAD-like_sf"/>
</dbReference>
<accession>A0A1I1K264</accession>
<dbReference type="InterPro" id="IPR041492">
    <property type="entry name" value="HAD_2"/>
</dbReference>
<dbReference type="NCBIfam" id="TIGR01549">
    <property type="entry name" value="HAD-SF-IA-v1"/>
    <property type="match status" value="1"/>
</dbReference>
<dbReference type="EMBL" id="FOKV01000005">
    <property type="protein sequence ID" value="SFC55029.1"/>
    <property type="molecule type" value="Genomic_DNA"/>
</dbReference>
<protein>
    <submittedName>
        <fullName evidence="1">Putative hydrolase of the HAD superfamily</fullName>
    </submittedName>
</protein>
<dbReference type="InterPro" id="IPR011951">
    <property type="entry name" value="HAD-SF_hydro_IA_YjjG/PynA"/>
</dbReference>
<dbReference type="SFLD" id="SFLDS00003">
    <property type="entry name" value="Haloacid_Dehalogenase"/>
    <property type="match status" value="1"/>
</dbReference>
<dbReference type="Pfam" id="PF13419">
    <property type="entry name" value="HAD_2"/>
    <property type="match status" value="1"/>
</dbReference>
<keyword evidence="1" id="KW-0378">Hydrolase</keyword>
<evidence type="ECO:0000313" key="1">
    <source>
        <dbReference type="EMBL" id="SFC55029.1"/>
    </source>
</evidence>
<dbReference type="PANTHER" id="PTHR47478:SF1">
    <property type="entry name" value="PYRIMIDINE 5'-NUCLEOTIDASE YJJG"/>
    <property type="match status" value="1"/>
</dbReference>
<reference evidence="2" key="1">
    <citation type="submission" date="2016-10" db="EMBL/GenBank/DDBJ databases">
        <authorList>
            <person name="Varghese N."/>
            <person name="Submissions S."/>
        </authorList>
    </citation>
    <scope>NUCLEOTIDE SEQUENCE [LARGE SCALE GENOMIC DNA]</scope>
    <source>
        <strain evidence="2">DSM 24499</strain>
    </source>
</reference>
<organism evidence="1 2">
    <name type="scientific">Zunongwangia mangrovi</name>
    <dbReference type="NCBI Taxonomy" id="1334022"/>
    <lineage>
        <taxon>Bacteria</taxon>
        <taxon>Pseudomonadati</taxon>
        <taxon>Bacteroidota</taxon>
        <taxon>Flavobacteriia</taxon>
        <taxon>Flavobacteriales</taxon>
        <taxon>Flavobacteriaceae</taxon>
        <taxon>Zunongwangia</taxon>
    </lineage>
</organism>
<dbReference type="OrthoDB" id="9802350at2"/>
<dbReference type="InterPro" id="IPR006439">
    <property type="entry name" value="HAD-SF_hydro_IA"/>
</dbReference>
<dbReference type="Gene3D" id="3.40.50.1000">
    <property type="entry name" value="HAD superfamily/HAD-like"/>
    <property type="match status" value="1"/>
</dbReference>
<dbReference type="Proteomes" id="UP000199438">
    <property type="component" value="Unassembled WGS sequence"/>
</dbReference>
<dbReference type="PANTHER" id="PTHR47478">
    <property type="match status" value="1"/>
</dbReference>
<name>A0A1I1K264_9FLAO</name>
<dbReference type="RefSeq" id="WP_092543191.1">
    <property type="nucleotide sequence ID" value="NZ_FOKV01000005.1"/>
</dbReference>
<evidence type="ECO:0000313" key="2">
    <source>
        <dbReference type="Proteomes" id="UP000199438"/>
    </source>
</evidence>